<dbReference type="EC" id="2.5.1.54" evidence="8"/>
<accession>A0ABT1RW03</accession>
<keyword evidence="5 8" id="KW-0808">Transferase</keyword>
<comment type="catalytic activity">
    <reaction evidence="7 8">
        <text>D-erythrose 4-phosphate + phosphoenolpyruvate + H2O = 7-phospho-2-dehydro-3-deoxy-D-arabino-heptonate + phosphate</text>
        <dbReference type="Rhea" id="RHEA:14717"/>
        <dbReference type="ChEBI" id="CHEBI:15377"/>
        <dbReference type="ChEBI" id="CHEBI:16897"/>
        <dbReference type="ChEBI" id="CHEBI:43474"/>
        <dbReference type="ChEBI" id="CHEBI:58394"/>
        <dbReference type="ChEBI" id="CHEBI:58702"/>
        <dbReference type="EC" id="2.5.1.54"/>
    </reaction>
</comment>
<keyword evidence="6 8" id="KW-0057">Aromatic amino acid biosynthesis</keyword>
<comment type="pathway">
    <text evidence="2 8">Metabolic intermediate biosynthesis; chorismate biosynthesis; chorismate from D-erythrose 4-phosphate and phosphoenolpyruvate: step 1/7.</text>
</comment>
<dbReference type="Pfam" id="PF00793">
    <property type="entry name" value="DAHP_synth_1"/>
    <property type="match status" value="1"/>
</dbReference>
<evidence type="ECO:0000256" key="1">
    <source>
        <dbReference type="ARBA" id="ARBA00003726"/>
    </source>
</evidence>
<dbReference type="GeneID" id="90531627"/>
<evidence type="ECO:0000256" key="3">
    <source>
        <dbReference type="ARBA" id="ARBA00007985"/>
    </source>
</evidence>
<evidence type="ECO:0000259" key="9">
    <source>
        <dbReference type="Pfam" id="PF00793"/>
    </source>
</evidence>
<comment type="function">
    <text evidence="1 8">Stereospecific condensation of phosphoenolpyruvate (PEP) and D-erythrose-4-phosphate (E4P) giving rise to 3-deoxy-D-arabino-heptulosonate-7-phosphate (DAHP).</text>
</comment>
<dbReference type="NCBIfam" id="NF009395">
    <property type="entry name" value="PRK12755.1"/>
    <property type="match status" value="1"/>
</dbReference>
<protein>
    <recommendedName>
        <fullName evidence="8">Phospho-2-dehydro-3-deoxyheptonate aldolase</fullName>
        <ecNumber evidence="8">2.5.1.54</ecNumber>
    </recommendedName>
</protein>
<comment type="similarity">
    <text evidence="3 8">Belongs to the class-I DAHP synthase family.</text>
</comment>
<evidence type="ECO:0000256" key="7">
    <source>
        <dbReference type="ARBA" id="ARBA00047508"/>
    </source>
</evidence>
<dbReference type="InterPro" id="IPR013785">
    <property type="entry name" value="Aldolase_TIM"/>
</dbReference>
<evidence type="ECO:0000313" key="11">
    <source>
        <dbReference type="Proteomes" id="UP001524473"/>
    </source>
</evidence>
<reference evidence="10 11" key="1">
    <citation type="submission" date="2022-06" db="EMBL/GenBank/DDBJ databases">
        <title>Isolation of gut microbiota from human fecal samples.</title>
        <authorList>
            <person name="Pamer E.G."/>
            <person name="Barat B."/>
            <person name="Waligurski E."/>
            <person name="Medina S."/>
            <person name="Paddock L."/>
            <person name="Mostad J."/>
        </authorList>
    </citation>
    <scope>NUCLEOTIDE SEQUENCE [LARGE SCALE GENOMIC DNA]</scope>
    <source>
        <strain evidence="10 11">DFI.9.73</strain>
    </source>
</reference>
<organism evidence="10 11">
    <name type="scientific">Neglectibacter timonensis</name>
    <dbReference type="NCBI Taxonomy" id="1776382"/>
    <lineage>
        <taxon>Bacteria</taxon>
        <taxon>Bacillati</taxon>
        <taxon>Bacillota</taxon>
        <taxon>Clostridia</taxon>
        <taxon>Eubacteriales</taxon>
        <taxon>Oscillospiraceae</taxon>
        <taxon>Neglectibacter</taxon>
    </lineage>
</organism>
<evidence type="ECO:0000256" key="6">
    <source>
        <dbReference type="ARBA" id="ARBA00023141"/>
    </source>
</evidence>
<dbReference type="PANTHER" id="PTHR21225:SF12">
    <property type="entry name" value="PHOSPHO-2-DEHYDRO-3-DEOXYHEPTONATE ALDOLASE, TYROSINE-INHIBITED"/>
    <property type="match status" value="1"/>
</dbReference>
<dbReference type="NCBIfam" id="TIGR00034">
    <property type="entry name" value="aroFGH"/>
    <property type="match status" value="1"/>
</dbReference>
<gene>
    <name evidence="10" type="ORF">NE695_02850</name>
</gene>
<dbReference type="InterPro" id="IPR006218">
    <property type="entry name" value="DAHP1/KDSA"/>
</dbReference>
<evidence type="ECO:0000256" key="2">
    <source>
        <dbReference type="ARBA" id="ARBA00004688"/>
    </source>
</evidence>
<dbReference type="GO" id="GO:0003849">
    <property type="term" value="F:3-deoxy-7-phosphoheptulonate synthase activity"/>
    <property type="evidence" value="ECO:0007669"/>
    <property type="project" value="UniProtKB-EC"/>
</dbReference>
<dbReference type="RefSeq" id="WP_066861719.1">
    <property type="nucleotide sequence ID" value="NZ_CABKVV010000012.1"/>
</dbReference>
<dbReference type="EMBL" id="JANFZH010000004">
    <property type="protein sequence ID" value="MCQ4838851.1"/>
    <property type="molecule type" value="Genomic_DNA"/>
</dbReference>
<dbReference type="InterPro" id="IPR006219">
    <property type="entry name" value="DAHP_synth_1"/>
</dbReference>
<keyword evidence="11" id="KW-1185">Reference proteome</keyword>
<dbReference type="Gene3D" id="3.20.20.70">
    <property type="entry name" value="Aldolase class I"/>
    <property type="match status" value="1"/>
</dbReference>
<sequence length="343" mass="38452">MSMTINRQLPLPSELKAEYPLSPGVKALKAARDREIREVFEGESHKFLVIVGPCSADLEDAVLDYVTKLAGIQERVKEKLVLIPRVYTNKPRTTGEGYKGMLHQPSPDKAPDLLGGIIAIRKMHIRVMEECGLTSADEMLYPENRSYLDDLLSYEAVGARSVENQQHRLTASGMDIPVGMKNPTSGDLSVMLNSVQAAQASHTFLYRGCDVTTSGNPLAHTILRGGVDKYGICVPNYHYEDLMRLWELYGKRELENPAAIVDANHSNSNKKYREQIRIVSEVLHSRNYNPEVKALVKGVMIESYLEEGNQEIDCRRVYGKSITDPCLGWKDTERLLLSIAEKC</sequence>
<dbReference type="PIRSF" id="PIRSF001361">
    <property type="entry name" value="DAHP_synthase"/>
    <property type="match status" value="1"/>
</dbReference>
<evidence type="ECO:0000256" key="8">
    <source>
        <dbReference type="PIRNR" id="PIRNR001361"/>
    </source>
</evidence>
<feature type="domain" description="DAHP synthetase I/KDSA" evidence="9">
    <location>
        <begin position="38"/>
        <end position="335"/>
    </location>
</feature>
<proteinExistence type="inferred from homology"/>
<keyword evidence="4 8" id="KW-0028">Amino-acid biosynthesis</keyword>
<evidence type="ECO:0000313" key="10">
    <source>
        <dbReference type="EMBL" id="MCQ4838851.1"/>
    </source>
</evidence>
<dbReference type="SUPFAM" id="SSF51569">
    <property type="entry name" value="Aldolase"/>
    <property type="match status" value="1"/>
</dbReference>
<evidence type="ECO:0000256" key="5">
    <source>
        <dbReference type="ARBA" id="ARBA00022679"/>
    </source>
</evidence>
<name>A0ABT1RW03_9FIRM</name>
<evidence type="ECO:0000256" key="4">
    <source>
        <dbReference type="ARBA" id="ARBA00022605"/>
    </source>
</evidence>
<comment type="caution">
    <text evidence="10">The sequence shown here is derived from an EMBL/GenBank/DDBJ whole genome shotgun (WGS) entry which is preliminary data.</text>
</comment>
<dbReference type="PANTHER" id="PTHR21225">
    <property type="entry name" value="PHOSPHO-2-DEHYDRO-3-DEOXYHEPTONATE ALDOLASE DAHP SYNTHETASE"/>
    <property type="match status" value="1"/>
</dbReference>
<dbReference type="Proteomes" id="UP001524473">
    <property type="component" value="Unassembled WGS sequence"/>
</dbReference>